<proteinExistence type="predicted"/>
<evidence type="ECO:0000313" key="2">
    <source>
        <dbReference type="EMBL" id="TGY92158.1"/>
    </source>
</evidence>
<accession>A0A4S2H989</accession>
<dbReference type="Proteomes" id="UP000305451">
    <property type="component" value="Unassembled WGS sequence"/>
</dbReference>
<dbReference type="AlphaFoldDB" id="A0A4S2H989"/>
<organism evidence="2 3">
    <name type="scientific">Marinicauda pacifica</name>
    <dbReference type="NCBI Taxonomy" id="1133559"/>
    <lineage>
        <taxon>Bacteria</taxon>
        <taxon>Pseudomonadati</taxon>
        <taxon>Pseudomonadota</taxon>
        <taxon>Alphaproteobacteria</taxon>
        <taxon>Maricaulales</taxon>
        <taxon>Maricaulaceae</taxon>
        <taxon>Marinicauda</taxon>
    </lineage>
</organism>
<name>A0A4S2H989_9PROT</name>
<feature type="transmembrane region" description="Helical" evidence="1">
    <location>
        <begin position="240"/>
        <end position="270"/>
    </location>
</feature>
<dbReference type="EMBL" id="SRXV01000003">
    <property type="protein sequence ID" value="TGY92158.1"/>
    <property type="molecule type" value="Genomic_DNA"/>
</dbReference>
<sequence length="274" mass="28260">MRSATSKRHPARRRAIRTRAGWEAAIIDPARAAPEQILRVGPVRTSCLCARERGGFELVHAFLAKRSERSDTAVFTGPKVPVGPAYRPEVLRRSRPAQGVRSRPVQAGPRLSAPVSGPAIAADAAATATAGDHARTGGVVLGLALVTGTLALLASRDAGTGIETGLVLSSAALAGSARLGGARLAPAAFDAPSRGHAPRKVLQIALIFCLAFAGFLWLAHPGPGPQELAAFTRSVTPASALLLALSAALLVSVPRALFATALCIAVLGVLTRFF</sequence>
<feature type="transmembrane region" description="Helical" evidence="1">
    <location>
        <begin position="201"/>
        <end position="220"/>
    </location>
</feature>
<keyword evidence="1" id="KW-0472">Membrane</keyword>
<dbReference type="RefSeq" id="WP_135945291.1">
    <property type="nucleotide sequence ID" value="NZ_BMEI01000003.1"/>
</dbReference>
<keyword evidence="1" id="KW-0812">Transmembrane</keyword>
<comment type="caution">
    <text evidence="2">The sequence shown here is derived from an EMBL/GenBank/DDBJ whole genome shotgun (WGS) entry which is preliminary data.</text>
</comment>
<keyword evidence="3" id="KW-1185">Reference proteome</keyword>
<reference evidence="2 3" key="1">
    <citation type="journal article" date="2013" name="Int. J. Syst. Evol. Microbiol.">
        <title>Marinicauda pacifica gen. nov., sp. nov., a prosthecate alphaproteobacterium of the family Hyphomonadaceae isolated from deep seawater.</title>
        <authorList>
            <person name="Zhang X.Y."/>
            <person name="Li G.W."/>
            <person name="Wang C.S."/>
            <person name="Zhang Y.J."/>
            <person name="Xu X.W."/>
            <person name="Li H."/>
            <person name="Liu A."/>
            <person name="Liu C."/>
            <person name="Xie B.B."/>
            <person name="Qin Q.L."/>
            <person name="Xu Z."/>
            <person name="Chen X.L."/>
            <person name="Zhou B.C."/>
            <person name="Zhang Y.Z."/>
        </authorList>
    </citation>
    <scope>NUCLEOTIDE SEQUENCE [LARGE SCALE GENOMIC DNA]</scope>
    <source>
        <strain evidence="2 3">P-1 km-3</strain>
    </source>
</reference>
<protein>
    <submittedName>
        <fullName evidence="2">Uncharacterized protein</fullName>
    </submittedName>
</protein>
<keyword evidence="1" id="KW-1133">Transmembrane helix</keyword>
<evidence type="ECO:0000256" key="1">
    <source>
        <dbReference type="SAM" id="Phobius"/>
    </source>
</evidence>
<evidence type="ECO:0000313" key="3">
    <source>
        <dbReference type="Proteomes" id="UP000305451"/>
    </source>
</evidence>
<gene>
    <name evidence="2" type="ORF">E5162_10870</name>
</gene>